<gene>
    <name evidence="1" type="ORF">ES288_D06G147300v1</name>
</gene>
<sequence>MLHFCWDFFYPVNQGIISVSSRCQPMCHFVCHPRYMPTCFFLTVNASPSTHTSLKPKSSVKMTAYRHAHASAMVRSRMFSHG</sequence>
<keyword evidence="2" id="KW-1185">Reference proteome</keyword>
<accession>A0A5D2C5R9</accession>
<organism evidence="1 2">
    <name type="scientific">Gossypium darwinii</name>
    <name type="common">Darwin's cotton</name>
    <name type="synonym">Gossypium barbadense var. darwinii</name>
    <dbReference type="NCBI Taxonomy" id="34276"/>
    <lineage>
        <taxon>Eukaryota</taxon>
        <taxon>Viridiplantae</taxon>
        <taxon>Streptophyta</taxon>
        <taxon>Embryophyta</taxon>
        <taxon>Tracheophyta</taxon>
        <taxon>Spermatophyta</taxon>
        <taxon>Magnoliopsida</taxon>
        <taxon>eudicotyledons</taxon>
        <taxon>Gunneridae</taxon>
        <taxon>Pentapetalae</taxon>
        <taxon>rosids</taxon>
        <taxon>malvids</taxon>
        <taxon>Malvales</taxon>
        <taxon>Malvaceae</taxon>
        <taxon>Malvoideae</taxon>
        <taxon>Gossypium</taxon>
    </lineage>
</organism>
<reference evidence="1 2" key="1">
    <citation type="submission" date="2019-06" db="EMBL/GenBank/DDBJ databases">
        <title>WGS assembly of Gossypium darwinii.</title>
        <authorList>
            <person name="Chen Z.J."/>
            <person name="Sreedasyam A."/>
            <person name="Ando A."/>
            <person name="Song Q."/>
            <person name="De L."/>
            <person name="Hulse-Kemp A."/>
            <person name="Ding M."/>
            <person name="Ye W."/>
            <person name="Kirkbride R."/>
            <person name="Jenkins J."/>
            <person name="Plott C."/>
            <person name="Lovell J."/>
            <person name="Lin Y.-M."/>
            <person name="Vaughn R."/>
            <person name="Liu B."/>
            <person name="Li W."/>
            <person name="Simpson S."/>
            <person name="Scheffler B."/>
            <person name="Saski C."/>
            <person name="Grover C."/>
            <person name="Hu G."/>
            <person name="Conover J."/>
            <person name="Carlson J."/>
            <person name="Shu S."/>
            <person name="Boston L."/>
            <person name="Williams M."/>
            <person name="Peterson D."/>
            <person name="Mcgee K."/>
            <person name="Jones D."/>
            <person name="Wendel J."/>
            <person name="Stelly D."/>
            <person name="Grimwood J."/>
            <person name="Schmutz J."/>
        </authorList>
    </citation>
    <scope>NUCLEOTIDE SEQUENCE [LARGE SCALE GENOMIC DNA]</scope>
    <source>
        <strain evidence="1">1808015.09</strain>
    </source>
</reference>
<dbReference type="AlphaFoldDB" id="A0A5D2C5R9"/>
<name>A0A5D2C5R9_GOSDA</name>
<dbReference type="EMBL" id="CM017706">
    <property type="protein sequence ID" value="TYG64954.1"/>
    <property type="molecule type" value="Genomic_DNA"/>
</dbReference>
<proteinExistence type="predicted"/>
<evidence type="ECO:0000313" key="2">
    <source>
        <dbReference type="Proteomes" id="UP000323506"/>
    </source>
</evidence>
<dbReference type="Proteomes" id="UP000323506">
    <property type="component" value="Chromosome D06"/>
</dbReference>
<protein>
    <submittedName>
        <fullName evidence="1">Uncharacterized protein</fullName>
    </submittedName>
</protein>
<evidence type="ECO:0000313" key="1">
    <source>
        <dbReference type="EMBL" id="TYG64954.1"/>
    </source>
</evidence>